<accession>A0A5B7DJV2</accession>
<name>A0A5B7DJV2_PORTR</name>
<dbReference type="EMBL" id="VSRR010000970">
    <property type="protein sequence ID" value="MPC21397.1"/>
    <property type="molecule type" value="Genomic_DNA"/>
</dbReference>
<evidence type="ECO:0000256" key="1">
    <source>
        <dbReference type="SAM" id="MobiDB-lite"/>
    </source>
</evidence>
<evidence type="ECO:0000313" key="2">
    <source>
        <dbReference type="EMBL" id="MPC21397.1"/>
    </source>
</evidence>
<feature type="region of interest" description="Disordered" evidence="1">
    <location>
        <begin position="145"/>
        <end position="177"/>
    </location>
</feature>
<protein>
    <submittedName>
        <fullName evidence="2">Uncharacterized protein</fullName>
    </submittedName>
</protein>
<comment type="caution">
    <text evidence="2">The sequence shown here is derived from an EMBL/GenBank/DDBJ whole genome shotgun (WGS) entry which is preliminary data.</text>
</comment>
<keyword evidence="3" id="KW-1185">Reference proteome</keyword>
<sequence>MARLSLALGKSLALSQEAGQLRTGGLPYLRGCPAWACGSLTPSQKEGQKETGDAVTPTVDEEAGVVYCRVGRGETDPSPPLQREASGSGKTGQGKVGAGGWLSLGLCDSLLSIGQMLTLIILVYFLTKQDSLPHRAHGCRMEEGGEGLVAPQEGGWEGQPRPGKTTPQEGSWEGLSRPSQAIPLEGEREWWPRPGQAILQEGEWEEWLRPGQAILQEGGWEGWPGPGQAIPWVGGDQGQARKLLHKTQLMTEEYLYASTAALPTPSKRPGMMYADYVYENLWSKEDEMI</sequence>
<organism evidence="2 3">
    <name type="scientific">Portunus trituberculatus</name>
    <name type="common">Swimming crab</name>
    <name type="synonym">Neptunus trituberculatus</name>
    <dbReference type="NCBI Taxonomy" id="210409"/>
    <lineage>
        <taxon>Eukaryota</taxon>
        <taxon>Metazoa</taxon>
        <taxon>Ecdysozoa</taxon>
        <taxon>Arthropoda</taxon>
        <taxon>Crustacea</taxon>
        <taxon>Multicrustacea</taxon>
        <taxon>Malacostraca</taxon>
        <taxon>Eumalacostraca</taxon>
        <taxon>Eucarida</taxon>
        <taxon>Decapoda</taxon>
        <taxon>Pleocyemata</taxon>
        <taxon>Brachyura</taxon>
        <taxon>Eubrachyura</taxon>
        <taxon>Portunoidea</taxon>
        <taxon>Portunidae</taxon>
        <taxon>Portuninae</taxon>
        <taxon>Portunus</taxon>
    </lineage>
</organism>
<gene>
    <name evidence="2" type="ORF">E2C01_014382</name>
</gene>
<reference evidence="2 3" key="1">
    <citation type="submission" date="2019-05" db="EMBL/GenBank/DDBJ databases">
        <title>Another draft genome of Portunus trituberculatus and its Hox gene families provides insights of decapod evolution.</title>
        <authorList>
            <person name="Jeong J.-H."/>
            <person name="Song I."/>
            <person name="Kim S."/>
            <person name="Choi T."/>
            <person name="Kim D."/>
            <person name="Ryu S."/>
            <person name="Kim W."/>
        </authorList>
    </citation>
    <scope>NUCLEOTIDE SEQUENCE [LARGE SCALE GENOMIC DNA]</scope>
    <source>
        <tissue evidence="2">Muscle</tissue>
    </source>
</reference>
<proteinExistence type="predicted"/>
<evidence type="ECO:0000313" key="3">
    <source>
        <dbReference type="Proteomes" id="UP000324222"/>
    </source>
</evidence>
<dbReference type="Proteomes" id="UP000324222">
    <property type="component" value="Unassembled WGS sequence"/>
</dbReference>
<dbReference type="AlphaFoldDB" id="A0A5B7DJV2"/>
<feature type="region of interest" description="Disordered" evidence="1">
    <location>
        <begin position="70"/>
        <end position="94"/>
    </location>
</feature>